<evidence type="ECO:0000259" key="8">
    <source>
        <dbReference type="PROSITE" id="PS50071"/>
    </source>
</evidence>
<protein>
    <submittedName>
        <fullName evidence="9">HD1 protein</fullName>
    </submittedName>
</protein>
<feature type="region of interest" description="Disordered" evidence="7">
    <location>
        <begin position="218"/>
        <end position="265"/>
    </location>
</feature>
<keyword evidence="6" id="KW-0175">Coiled coil</keyword>
<dbReference type="EMBL" id="KF702360">
    <property type="protein sequence ID" value="AIN44156.1"/>
    <property type="molecule type" value="Genomic_DNA"/>
</dbReference>
<evidence type="ECO:0000256" key="1">
    <source>
        <dbReference type="ARBA" id="ARBA00005800"/>
    </source>
</evidence>
<dbReference type="CDD" id="cd00086">
    <property type="entry name" value="homeodomain"/>
    <property type="match status" value="1"/>
</dbReference>
<evidence type="ECO:0000256" key="3">
    <source>
        <dbReference type="ARBA" id="ARBA00023155"/>
    </source>
</evidence>
<comment type="subcellular location">
    <subcellularLocation>
        <location evidence="5">Nucleus</location>
    </subcellularLocation>
</comment>
<evidence type="ECO:0000256" key="7">
    <source>
        <dbReference type="SAM" id="MobiDB-lite"/>
    </source>
</evidence>
<feature type="DNA-binding region" description="Homeobox" evidence="5">
    <location>
        <begin position="133"/>
        <end position="169"/>
    </location>
</feature>
<feature type="region of interest" description="Disordered" evidence="7">
    <location>
        <begin position="309"/>
        <end position="362"/>
    </location>
</feature>
<evidence type="ECO:0000256" key="5">
    <source>
        <dbReference type="PROSITE-ProRule" id="PRU00108"/>
    </source>
</evidence>
<name>A0A096YDT0_9AGAR</name>
<reference evidence="9" key="1">
    <citation type="submission" date="2013-09" db="EMBL/GenBank/DDBJ databases">
        <title>The polymorphism of mating type A locus of Volvariella volvacea.</title>
        <authorList>
            <person name="Wang H."/>
        </authorList>
    </citation>
    <scope>NUCLEOTIDE SEQUENCE</scope>
</reference>
<dbReference type="Pfam" id="PF12731">
    <property type="entry name" value="Mating_N"/>
    <property type="match status" value="1"/>
</dbReference>
<evidence type="ECO:0000256" key="6">
    <source>
        <dbReference type="SAM" id="Coils"/>
    </source>
</evidence>
<keyword evidence="3 5" id="KW-0371">Homeobox</keyword>
<feature type="coiled-coil region" evidence="6">
    <location>
        <begin position="23"/>
        <end position="50"/>
    </location>
</feature>
<proteinExistence type="inferred from homology"/>
<dbReference type="InterPro" id="IPR024333">
    <property type="entry name" value="Mating-type_A-alpha/beta_1_N"/>
</dbReference>
<dbReference type="Gene3D" id="1.10.10.60">
    <property type="entry name" value="Homeodomain-like"/>
    <property type="match status" value="1"/>
</dbReference>
<feature type="compositionally biased region" description="Polar residues" evidence="7">
    <location>
        <begin position="309"/>
        <end position="324"/>
    </location>
</feature>
<dbReference type="InterPro" id="IPR008422">
    <property type="entry name" value="KN_HD"/>
</dbReference>
<keyword evidence="4 5" id="KW-0539">Nucleus</keyword>
<dbReference type="SUPFAM" id="SSF46689">
    <property type="entry name" value="Homeodomain-like"/>
    <property type="match status" value="1"/>
</dbReference>
<comment type="similarity">
    <text evidence="1">Belongs to the TALE/M-ATYP homeobox family.</text>
</comment>
<evidence type="ECO:0000256" key="4">
    <source>
        <dbReference type="ARBA" id="ARBA00023242"/>
    </source>
</evidence>
<feature type="compositionally biased region" description="Pro residues" evidence="7">
    <location>
        <begin position="246"/>
        <end position="258"/>
    </location>
</feature>
<dbReference type="GO" id="GO:0005634">
    <property type="term" value="C:nucleus"/>
    <property type="evidence" value="ECO:0007669"/>
    <property type="project" value="UniProtKB-SubCell"/>
</dbReference>
<accession>A0A096YDT0</accession>
<keyword evidence="2 5" id="KW-0238">DNA-binding</keyword>
<dbReference type="GO" id="GO:0006355">
    <property type="term" value="P:regulation of DNA-templated transcription"/>
    <property type="evidence" value="ECO:0007669"/>
    <property type="project" value="InterPro"/>
</dbReference>
<organism evidence="9">
    <name type="scientific">Volvariella volvacea</name>
    <dbReference type="NCBI Taxonomy" id="36659"/>
    <lineage>
        <taxon>Eukaryota</taxon>
        <taxon>Fungi</taxon>
        <taxon>Dikarya</taxon>
        <taxon>Basidiomycota</taxon>
        <taxon>Agaricomycotina</taxon>
        <taxon>Agaricomycetes</taxon>
        <taxon>Agaricomycetidae</taxon>
        <taxon>Agaricales</taxon>
        <taxon>Pluteineae</taxon>
        <taxon>Pluteaceae</taxon>
        <taxon>Volvariella</taxon>
    </lineage>
</organism>
<evidence type="ECO:0000313" key="9">
    <source>
        <dbReference type="EMBL" id="AIN44156.1"/>
    </source>
</evidence>
<dbReference type="Pfam" id="PF05920">
    <property type="entry name" value="Homeobox_KN"/>
    <property type="match status" value="1"/>
</dbReference>
<evidence type="ECO:0000256" key="2">
    <source>
        <dbReference type="ARBA" id="ARBA00023125"/>
    </source>
</evidence>
<feature type="domain" description="Homeobox" evidence="8">
    <location>
        <begin position="131"/>
        <end position="168"/>
    </location>
</feature>
<dbReference type="PROSITE" id="PS50071">
    <property type="entry name" value="HOMEOBOX_2"/>
    <property type="match status" value="1"/>
</dbReference>
<dbReference type="InterPro" id="IPR001356">
    <property type="entry name" value="HD"/>
</dbReference>
<dbReference type="AlphaFoldDB" id="A0A096YDT0"/>
<dbReference type="InterPro" id="IPR009057">
    <property type="entry name" value="Homeodomain-like_sf"/>
</dbReference>
<dbReference type="GO" id="GO:0003677">
    <property type="term" value="F:DNA binding"/>
    <property type="evidence" value="ECO:0007669"/>
    <property type="project" value="UniProtKB-UniRule"/>
</dbReference>
<sequence>MHTAHQHLQERLLLAEDEFFSALEGEEDHVQQFNQKYAELVDDIHNMEHLPKEIRELAATVSTRISIIANSFLELEQSYGRIAEGLERACRAIENSEDEAVSCRAPFLQSTLPGLPRYVPAAYDWLIKNLQNPYPSAAFRESLSKETGCRRKDIDSWFVDTRKRIGWNDLRKRHFKNRKEMVDTATRVFIQGASSDLPADVAVAFQRIQDKAQRLHQQKLRQTDLAAQLNDKDLDTNRSHTCSPKIPYPSPSPSPSRPGSPLTAEVDTIIPGDHLHLDCSSASIGFPILSTPQNSIGVLPSPAISNVDIQEPQCSSPSAPQNCQPLAVSRKRRLSDPSTSNASKRPCVASRSAIDPIPSSPPSSLDFESWVRPTCIDAQPEGPLDVSLFNSSAFVTQSNSSQAAELPISQNNLDHLVSSPTEDPQLLDLLNWSTANVLPPGQYSTT</sequence>